<dbReference type="Proteomes" id="UP000198379">
    <property type="component" value="Unassembled WGS sequence"/>
</dbReference>
<reference evidence="2 3" key="1">
    <citation type="submission" date="2017-06" db="EMBL/GenBank/DDBJ databases">
        <authorList>
            <person name="Kim H.J."/>
            <person name="Triplett B.A."/>
        </authorList>
    </citation>
    <scope>NUCLEOTIDE SEQUENCE [LARGE SCALE GENOMIC DNA]</scope>
    <source>
        <strain evidence="2 3">DSM 25597</strain>
    </source>
</reference>
<evidence type="ECO:0000259" key="1">
    <source>
        <dbReference type="Pfam" id="PF13524"/>
    </source>
</evidence>
<evidence type="ECO:0000313" key="2">
    <source>
        <dbReference type="EMBL" id="SNR82124.1"/>
    </source>
</evidence>
<dbReference type="GO" id="GO:0016740">
    <property type="term" value="F:transferase activity"/>
    <property type="evidence" value="ECO:0007669"/>
    <property type="project" value="UniProtKB-KW"/>
</dbReference>
<name>A0A238ZHH2_9FLAO</name>
<dbReference type="RefSeq" id="WP_089371518.1">
    <property type="nucleotide sequence ID" value="NZ_BMEP01000001.1"/>
</dbReference>
<organism evidence="2 3">
    <name type="scientific">Dokdonia pacifica</name>
    <dbReference type="NCBI Taxonomy" id="1627892"/>
    <lineage>
        <taxon>Bacteria</taxon>
        <taxon>Pseudomonadati</taxon>
        <taxon>Bacteroidota</taxon>
        <taxon>Flavobacteriia</taxon>
        <taxon>Flavobacteriales</taxon>
        <taxon>Flavobacteriaceae</taxon>
        <taxon>Dokdonia</taxon>
    </lineage>
</organism>
<proteinExistence type="predicted"/>
<dbReference type="OrthoDB" id="6638088at2"/>
<dbReference type="InterPro" id="IPR055259">
    <property type="entry name" value="YkvP/CgeB_Glyco_trans-like"/>
</dbReference>
<dbReference type="AlphaFoldDB" id="A0A238ZHH2"/>
<dbReference type="Pfam" id="PF13524">
    <property type="entry name" value="Glyco_trans_1_2"/>
    <property type="match status" value="1"/>
</dbReference>
<dbReference type="Gene3D" id="3.40.50.2000">
    <property type="entry name" value="Glycogen Phosphorylase B"/>
    <property type="match status" value="1"/>
</dbReference>
<gene>
    <name evidence="2" type="ORF">SAMN06265376_103191</name>
</gene>
<dbReference type="EMBL" id="FZNY01000003">
    <property type="protein sequence ID" value="SNR82124.1"/>
    <property type="molecule type" value="Genomic_DNA"/>
</dbReference>
<evidence type="ECO:0000313" key="3">
    <source>
        <dbReference type="Proteomes" id="UP000198379"/>
    </source>
</evidence>
<accession>A0A238ZHH2</accession>
<keyword evidence="3" id="KW-1185">Reference proteome</keyword>
<protein>
    <submittedName>
        <fullName evidence="2">Glycosyl transferases group 1</fullName>
    </submittedName>
</protein>
<keyword evidence="2" id="KW-0808">Transferase</keyword>
<feature type="domain" description="Spore protein YkvP/CgeB glycosyl transferase-like" evidence="1">
    <location>
        <begin position="249"/>
        <end position="376"/>
    </location>
</feature>
<dbReference type="SUPFAM" id="SSF53756">
    <property type="entry name" value="UDP-Glycosyltransferase/glycogen phosphorylase"/>
    <property type="match status" value="1"/>
</dbReference>
<sequence>MKILLIGEYSRFHNSLKEGLIALGHEVTLVGTGDDFKKYPVDISIASSWCRTNWLITKVRRAIYKITKIDMALVETGNKFWKQRAHMKGYDVVQFINSWSIRTTIEKEKKCIAFLEQHNKALFLSACGTDTPWVESLLANKQLPYHILTPYLKDPSLKSYYSPALKYVTQNHKALYTFIEDKVKAIIPTDMDYYLGLQGHEKVTTLIPTPIHLSKLDHTTIPQQDKVVIFHGINRTNYIKKGNDVFEAALEIVTTKYPSKIEIITVESLPYAEYIKAYDKAHILLDQVYSHDQGYNALEAMAKGKVVFTGAGKHFKEHYQLDHTVAMDATPDPAQIASELEQLILHPERITEIAKNAKAFVTKHHDHIAIAKKYLDIWKSES</sequence>